<evidence type="ECO:0000256" key="3">
    <source>
        <dbReference type="ARBA" id="ARBA00022692"/>
    </source>
</evidence>
<dbReference type="NCBIfam" id="TIGR00785">
    <property type="entry name" value="dass"/>
    <property type="match status" value="1"/>
</dbReference>
<feature type="transmembrane region" description="Helical" evidence="6">
    <location>
        <begin position="308"/>
        <end position="327"/>
    </location>
</feature>
<dbReference type="Proteomes" id="UP001155241">
    <property type="component" value="Unassembled WGS sequence"/>
</dbReference>
<evidence type="ECO:0000256" key="4">
    <source>
        <dbReference type="ARBA" id="ARBA00022989"/>
    </source>
</evidence>
<dbReference type="InterPro" id="IPR004680">
    <property type="entry name" value="Cit_transptr-like_dom"/>
</dbReference>
<dbReference type="PROSITE" id="PS01271">
    <property type="entry name" value="NA_SULFATE"/>
    <property type="match status" value="1"/>
</dbReference>
<keyword evidence="5 6" id="KW-0472">Membrane</keyword>
<evidence type="ECO:0000313" key="9">
    <source>
        <dbReference type="Proteomes" id="UP001155241"/>
    </source>
</evidence>
<dbReference type="GO" id="GO:0005886">
    <property type="term" value="C:plasma membrane"/>
    <property type="evidence" value="ECO:0007669"/>
    <property type="project" value="TreeGrafter"/>
</dbReference>
<feature type="transmembrane region" description="Helical" evidence="6">
    <location>
        <begin position="198"/>
        <end position="221"/>
    </location>
</feature>
<dbReference type="PANTHER" id="PTHR10283">
    <property type="entry name" value="SOLUTE CARRIER FAMILY 13 MEMBER"/>
    <property type="match status" value="1"/>
</dbReference>
<feature type="transmembrane region" description="Helical" evidence="6">
    <location>
        <begin position="115"/>
        <end position="146"/>
    </location>
</feature>
<name>A0A9X2FD86_9BACT</name>
<feature type="transmembrane region" description="Helical" evidence="6">
    <location>
        <begin position="339"/>
        <end position="361"/>
    </location>
</feature>
<keyword evidence="3 6" id="KW-0812">Transmembrane</keyword>
<dbReference type="InterPro" id="IPR031312">
    <property type="entry name" value="Na/sul_symport_CS"/>
</dbReference>
<sequence>MLFAGPLIAAAVGVWVCSALASSEAGWTAGVAALCALWWVTEPIPIPATSLLPLAAFPLVGVLSPTQVGESFGSPLVLLMMGGFMLSTAMTRSGAHRRISLQMVRLCGHSSGRRLVFGFMAASALLSMWISNTATAIMLLPIALAVAEQTDEKRLANALLLGIAYGASIGGIGTPIGTPPNLVFMEVYALTTGTEPTFVGWMSWSLPIVAVMVPLAAIWLTRSLGKQANITLPDVGERRPEEVRTLAVFAVTALLWTTRTGPWGGWSEWVNLPGANEASVALLAVWVMCLIPNGKGEKLLDWETAVKIPWGVLILFGSGIAIAKAFTLSGLSEFIGQSLSSLMDLPTLLLIVVICLAVTFLTEITSNTATATLLMPILAAVATSNQVDPRLLMVPATISASFAFMLPVATPPNAIVFGSNRLTIQTMVREGLLLNLLGAAVVSVLCYWLLG</sequence>
<keyword evidence="4 6" id="KW-1133">Transmembrane helix</keyword>
<organism evidence="8 9">
    <name type="scientific">Aeoliella straminimaris</name>
    <dbReference type="NCBI Taxonomy" id="2954799"/>
    <lineage>
        <taxon>Bacteria</taxon>
        <taxon>Pseudomonadati</taxon>
        <taxon>Planctomycetota</taxon>
        <taxon>Planctomycetia</taxon>
        <taxon>Pirellulales</taxon>
        <taxon>Lacipirellulaceae</taxon>
        <taxon>Aeoliella</taxon>
    </lineage>
</organism>
<dbReference type="EMBL" id="JAMXLR010000062">
    <property type="protein sequence ID" value="MCO6045952.1"/>
    <property type="molecule type" value="Genomic_DNA"/>
</dbReference>
<proteinExistence type="predicted"/>
<evidence type="ECO:0000256" key="6">
    <source>
        <dbReference type="SAM" id="Phobius"/>
    </source>
</evidence>
<dbReference type="CDD" id="cd01115">
    <property type="entry name" value="SLC13_permease"/>
    <property type="match status" value="1"/>
</dbReference>
<keyword evidence="2" id="KW-0813">Transport</keyword>
<feature type="transmembrane region" description="Helical" evidence="6">
    <location>
        <begin position="368"/>
        <end position="385"/>
    </location>
</feature>
<keyword evidence="9" id="KW-1185">Reference proteome</keyword>
<evidence type="ECO:0000259" key="7">
    <source>
        <dbReference type="Pfam" id="PF03600"/>
    </source>
</evidence>
<feature type="domain" description="Citrate transporter-like" evidence="7">
    <location>
        <begin position="37"/>
        <end position="391"/>
    </location>
</feature>
<accession>A0A9X2FD86</accession>
<comment type="caution">
    <text evidence="8">The sequence shown here is derived from an EMBL/GenBank/DDBJ whole genome shotgun (WGS) entry which is preliminary data.</text>
</comment>
<evidence type="ECO:0000256" key="2">
    <source>
        <dbReference type="ARBA" id="ARBA00022448"/>
    </source>
</evidence>
<dbReference type="Pfam" id="PF03600">
    <property type="entry name" value="CitMHS"/>
    <property type="match status" value="1"/>
</dbReference>
<dbReference type="PANTHER" id="PTHR10283:SF82">
    <property type="entry name" value="SOLUTE CARRIER FAMILY 13 MEMBER 2"/>
    <property type="match status" value="1"/>
</dbReference>
<evidence type="ECO:0000256" key="1">
    <source>
        <dbReference type="ARBA" id="ARBA00004141"/>
    </source>
</evidence>
<feature type="transmembrane region" description="Helical" evidence="6">
    <location>
        <begin position="76"/>
        <end position="95"/>
    </location>
</feature>
<dbReference type="AlphaFoldDB" id="A0A9X2FD86"/>
<evidence type="ECO:0000313" key="8">
    <source>
        <dbReference type="EMBL" id="MCO6045952.1"/>
    </source>
</evidence>
<evidence type="ECO:0000256" key="5">
    <source>
        <dbReference type="ARBA" id="ARBA00023136"/>
    </source>
</evidence>
<protein>
    <submittedName>
        <fullName evidence="8">SLC13 family permease</fullName>
    </submittedName>
</protein>
<dbReference type="GO" id="GO:0015141">
    <property type="term" value="F:succinate transmembrane transporter activity"/>
    <property type="evidence" value="ECO:0007669"/>
    <property type="project" value="UniProtKB-ARBA"/>
</dbReference>
<feature type="transmembrane region" description="Helical" evidence="6">
    <location>
        <begin position="431"/>
        <end position="450"/>
    </location>
</feature>
<feature type="transmembrane region" description="Helical" evidence="6">
    <location>
        <begin position="45"/>
        <end position="64"/>
    </location>
</feature>
<reference evidence="8" key="1">
    <citation type="submission" date="2022-06" db="EMBL/GenBank/DDBJ databases">
        <title>Aeoliella straminimaris, a novel planctomycete from sediments.</title>
        <authorList>
            <person name="Vitorino I.R."/>
            <person name="Lage O.M."/>
        </authorList>
    </citation>
    <scope>NUCLEOTIDE SEQUENCE</scope>
    <source>
        <strain evidence="8">ICT_H6.2</strain>
    </source>
</reference>
<gene>
    <name evidence="8" type="ORF">NG895_18795</name>
</gene>
<feature type="transmembrane region" description="Helical" evidence="6">
    <location>
        <begin position="158"/>
        <end position="178"/>
    </location>
</feature>
<comment type="subcellular location">
    <subcellularLocation>
        <location evidence="1">Membrane</location>
        <topology evidence="1">Multi-pass membrane protein</topology>
    </subcellularLocation>
</comment>
<feature type="transmembrane region" description="Helical" evidence="6">
    <location>
        <begin position="391"/>
        <end position="410"/>
    </location>
</feature>
<dbReference type="InterPro" id="IPR001898">
    <property type="entry name" value="SLC13A/DASS"/>
</dbReference>